<dbReference type="Pfam" id="PF10099">
    <property type="entry name" value="RskA_C"/>
    <property type="match status" value="1"/>
</dbReference>
<evidence type="ECO:0000259" key="3">
    <source>
        <dbReference type="Pfam" id="PF10099"/>
    </source>
</evidence>
<gene>
    <name evidence="4" type="ORF">GCM10022276_01280</name>
</gene>
<evidence type="ECO:0000313" key="4">
    <source>
        <dbReference type="EMBL" id="GAA3885943.1"/>
    </source>
</evidence>
<dbReference type="Proteomes" id="UP001500827">
    <property type="component" value="Unassembled WGS sequence"/>
</dbReference>
<evidence type="ECO:0000313" key="5">
    <source>
        <dbReference type="Proteomes" id="UP001500827"/>
    </source>
</evidence>
<feature type="region of interest" description="Disordered" evidence="1">
    <location>
        <begin position="206"/>
        <end position="230"/>
    </location>
</feature>
<keyword evidence="2" id="KW-0472">Membrane</keyword>
<dbReference type="InterPro" id="IPR018764">
    <property type="entry name" value="RskA_C"/>
</dbReference>
<keyword evidence="2" id="KW-1133">Transmembrane helix</keyword>
<feature type="domain" description="Anti-sigma K factor RskA C-terminal" evidence="3">
    <location>
        <begin position="97"/>
        <end position="221"/>
    </location>
</feature>
<dbReference type="PANTHER" id="PTHR37461:SF1">
    <property type="entry name" value="ANTI-SIGMA-K FACTOR RSKA"/>
    <property type="match status" value="1"/>
</dbReference>
<feature type="transmembrane region" description="Helical" evidence="2">
    <location>
        <begin position="88"/>
        <end position="109"/>
    </location>
</feature>
<name>A0ABP7KRF4_9SPHN</name>
<evidence type="ECO:0000256" key="2">
    <source>
        <dbReference type="SAM" id="Phobius"/>
    </source>
</evidence>
<proteinExistence type="predicted"/>
<keyword evidence="2" id="KW-0812">Transmembrane</keyword>
<dbReference type="EMBL" id="BAABBM010000001">
    <property type="protein sequence ID" value="GAA3885943.1"/>
    <property type="molecule type" value="Genomic_DNA"/>
</dbReference>
<evidence type="ECO:0000256" key="1">
    <source>
        <dbReference type="SAM" id="MobiDB-lite"/>
    </source>
</evidence>
<organism evidence="4 5">
    <name type="scientific">Sphingomonas limnosediminicola</name>
    <dbReference type="NCBI Taxonomy" id="940133"/>
    <lineage>
        <taxon>Bacteria</taxon>
        <taxon>Pseudomonadati</taxon>
        <taxon>Pseudomonadota</taxon>
        <taxon>Alphaproteobacteria</taxon>
        <taxon>Sphingomonadales</taxon>
        <taxon>Sphingomonadaceae</taxon>
        <taxon>Sphingomonas</taxon>
    </lineage>
</organism>
<dbReference type="PANTHER" id="PTHR37461">
    <property type="entry name" value="ANTI-SIGMA-K FACTOR RSKA"/>
    <property type="match status" value="1"/>
</dbReference>
<accession>A0ABP7KRF4</accession>
<comment type="caution">
    <text evidence="4">The sequence shown here is derived from an EMBL/GenBank/DDBJ whole genome shotgun (WGS) entry which is preliminary data.</text>
</comment>
<protein>
    <submittedName>
        <fullName evidence="4">Anti-sigma factor</fullName>
    </submittedName>
</protein>
<dbReference type="RefSeq" id="WP_344697762.1">
    <property type="nucleotide sequence ID" value="NZ_BAABBM010000001.1"/>
</dbReference>
<reference evidence="5" key="1">
    <citation type="journal article" date="2019" name="Int. J. Syst. Evol. Microbiol.">
        <title>The Global Catalogue of Microorganisms (GCM) 10K type strain sequencing project: providing services to taxonomists for standard genome sequencing and annotation.</title>
        <authorList>
            <consortium name="The Broad Institute Genomics Platform"/>
            <consortium name="The Broad Institute Genome Sequencing Center for Infectious Disease"/>
            <person name="Wu L."/>
            <person name="Ma J."/>
        </authorList>
    </citation>
    <scope>NUCLEOTIDE SEQUENCE [LARGE SCALE GENOMIC DNA]</scope>
    <source>
        <strain evidence="5">JCM 17543</strain>
    </source>
</reference>
<sequence length="230" mass="24632">MSNEQRELAGEYALGVLTGEELRRARALLQSDQSFRAEVAYWTGRLTPMLDEVADAQPPNQLWRRIAASLPVAADSTNVVQLNQRVTLWRSVSAAMTAVAAGLALVLLFRPEAVVRPVGPPMVAMLGDQQKQMRVMASWNPNGRQLVLAAAGDMPSDPKHSHELWIIPSGGKPRSLGTMPGKQMHMQLADALAELMREGATIAITVEPPGGSPTGDPTGPVVASGKLENS</sequence>
<keyword evidence="5" id="KW-1185">Reference proteome</keyword>
<dbReference type="InterPro" id="IPR051474">
    <property type="entry name" value="Anti-sigma-K/W_factor"/>
</dbReference>